<dbReference type="RefSeq" id="WP_143527225.1">
    <property type="nucleotide sequence ID" value="NZ_AP019791.1"/>
</dbReference>
<dbReference type="InterPro" id="IPR011008">
    <property type="entry name" value="Dimeric_a/b-barrel"/>
</dbReference>
<keyword evidence="3" id="KW-1185">Reference proteome</keyword>
<evidence type="ECO:0000313" key="3">
    <source>
        <dbReference type="Proteomes" id="UP000318065"/>
    </source>
</evidence>
<dbReference type="AlphaFoldDB" id="A0A510HGX4"/>
<gene>
    <name evidence="2" type="ORF">RxyAA322_10380</name>
</gene>
<dbReference type="SUPFAM" id="SSF54909">
    <property type="entry name" value="Dimeric alpha+beta barrel"/>
    <property type="match status" value="1"/>
</dbReference>
<accession>A0A510HGX4</accession>
<feature type="domain" description="DUF1330" evidence="1">
    <location>
        <begin position="4"/>
        <end position="91"/>
    </location>
</feature>
<organism evidence="2 3">
    <name type="scientific">Rubrobacter xylanophilus</name>
    <dbReference type="NCBI Taxonomy" id="49319"/>
    <lineage>
        <taxon>Bacteria</taxon>
        <taxon>Bacillati</taxon>
        <taxon>Actinomycetota</taxon>
        <taxon>Rubrobacteria</taxon>
        <taxon>Rubrobacterales</taxon>
        <taxon>Rubrobacteraceae</taxon>
        <taxon>Rubrobacter</taxon>
    </lineage>
</organism>
<dbReference type="InterPro" id="IPR010753">
    <property type="entry name" value="DUF1330"/>
</dbReference>
<dbReference type="Proteomes" id="UP000318065">
    <property type="component" value="Chromosome"/>
</dbReference>
<dbReference type="Gene3D" id="3.30.70.100">
    <property type="match status" value="1"/>
</dbReference>
<evidence type="ECO:0000313" key="2">
    <source>
        <dbReference type="EMBL" id="BBL79184.1"/>
    </source>
</evidence>
<evidence type="ECO:0000259" key="1">
    <source>
        <dbReference type="Pfam" id="PF07045"/>
    </source>
</evidence>
<sequence length="112" mass="12830">MSFYALNLFDLADNDLYRQYSRRSAQAVNKHGGRVIALGKLAGDAGGDAGVEPRSVMILVEWPSREAFDAFLEDPENEDLHPLREGGTENYLWWLYESLEDLRPIFRDRPDI</sequence>
<dbReference type="EMBL" id="AP019791">
    <property type="protein sequence ID" value="BBL79184.1"/>
    <property type="molecule type" value="Genomic_DNA"/>
</dbReference>
<name>A0A510HGX4_9ACTN</name>
<proteinExistence type="predicted"/>
<dbReference type="OrthoDB" id="516779at2"/>
<dbReference type="Pfam" id="PF07045">
    <property type="entry name" value="DUF1330"/>
    <property type="match status" value="1"/>
</dbReference>
<reference evidence="2" key="1">
    <citation type="journal article" date="2019" name="Microbiol. Resour. Announc.">
        <title>Complete Genome Sequence of Rubrobacter xylanophilus Strain AA3-22, Isolated from Arima Onsen in Japan.</title>
        <authorList>
            <person name="Tomariguchi N."/>
            <person name="Miyazaki K."/>
        </authorList>
    </citation>
    <scope>NUCLEOTIDE SEQUENCE [LARGE SCALE GENOMIC DNA]</scope>
    <source>
        <strain evidence="2">AA3-22</strain>
    </source>
</reference>
<protein>
    <recommendedName>
        <fullName evidence="1">DUF1330 domain-containing protein</fullName>
    </recommendedName>
</protein>